<protein>
    <submittedName>
        <fullName evidence="1">Uncharacterized protein</fullName>
    </submittedName>
</protein>
<accession>A0A1V4HD65</accession>
<gene>
    <name evidence="1" type="ORF">BC351_07765</name>
</gene>
<dbReference type="EMBL" id="MBTG01000034">
    <property type="protein sequence ID" value="OPH50541.1"/>
    <property type="molecule type" value="Genomic_DNA"/>
</dbReference>
<evidence type="ECO:0000313" key="1">
    <source>
        <dbReference type="EMBL" id="OPH50541.1"/>
    </source>
</evidence>
<reference evidence="2" key="1">
    <citation type="submission" date="2016-07" db="EMBL/GenBank/DDBJ databases">
        <authorList>
            <person name="Florea S."/>
            <person name="Webb J.S."/>
            <person name="Jaromczyk J."/>
            <person name="Schardl C.L."/>
        </authorList>
    </citation>
    <scope>NUCLEOTIDE SEQUENCE [LARGE SCALE GENOMIC DNA]</scope>
    <source>
        <strain evidence="2">CY1</strain>
    </source>
</reference>
<keyword evidence="2" id="KW-1185">Reference proteome</keyword>
<dbReference type="AlphaFoldDB" id="A0A1V4HD65"/>
<evidence type="ECO:0000313" key="2">
    <source>
        <dbReference type="Proteomes" id="UP000190626"/>
    </source>
</evidence>
<organism evidence="1 2">
    <name type="scientific">Paenibacillus ferrarius</name>
    <dbReference type="NCBI Taxonomy" id="1469647"/>
    <lineage>
        <taxon>Bacteria</taxon>
        <taxon>Bacillati</taxon>
        <taxon>Bacillota</taxon>
        <taxon>Bacilli</taxon>
        <taxon>Bacillales</taxon>
        <taxon>Paenibacillaceae</taxon>
        <taxon>Paenibacillus</taxon>
    </lineage>
</organism>
<sequence length="66" mass="7816">MTIFGQEYFLSRRDREERLVEVQLLQTRQMTNQAQLRNDLEIDRWDQMVALHGGSSVRTANPDMYG</sequence>
<dbReference type="Proteomes" id="UP000190626">
    <property type="component" value="Unassembled WGS sequence"/>
</dbReference>
<comment type="caution">
    <text evidence="1">The sequence shown here is derived from an EMBL/GenBank/DDBJ whole genome shotgun (WGS) entry which is preliminary data.</text>
</comment>
<proteinExistence type="predicted"/>
<name>A0A1V4HD65_9BACL</name>